<evidence type="ECO:0000259" key="2">
    <source>
        <dbReference type="Pfam" id="PF17892"/>
    </source>
</evidence>
<protein>
    <recommendedName>
        <fullName evidence="4">Cadherin domain-containing protein</fullName>
    </recommendedName>
</protein>
<dbReference type="InterPro" id="IPR040853">
    <property type="entry name" value="RapA2_cadherin-like"/>
</dbReference>
<name>A0A382AAF1_9ZZZZ</name>
<dbReference type="EMBL" id="UINC01024535">
    <property type="protein sequence ID" value="SVA98344.1"/>
    <property type="molecule type" value="Genomic_DNA"/>
</dbReference>
<dbReference type="AlphaFoldDB" id="A0A382AAF1"/>
<evidence type="ECO:0000313" key="3">
    <source>
        <dbReference type="EMBL" id="SVA98344.1"/>
    </source>
</evidence>
<feature type="domain" description="Cadherin-like" evidence="2">
    <location>
        <begin position="31"/>
        <end position="119"/>
    </location>
</feature>
<dbReference type="NCBIfam" id="NF012211">
    <property type="entry name" value="tand_rpt_95"/>
    <property type="match status" value="5"/>
</dbReference>
<sequence>FNGTETITFTVNDNQGRAIASDDVSIIVTSVNDAPVLTEIGNRETAEDTPMILTLEALDVDIDDLNFDATSDTSAVEVSVMGEQLTMAPAEDWNGTANITVTVSDGSLSDEETFVLTVTPVNDAPTASDVAIDPALPTLNDDLVLSYAYFDIDGDSESGTIFTWFKADSSGSPFEEQAQFANNDTIPTEFTFCEEEWYSEVTPNDGIVFGAPVNSNIVTICAENTPPVWTDIPDSLLHINEDSGENTVDISDYIEDETADHDLIFEVIDNSDSLNLGAGFNGTDLILTTLVQHYNTAEPITITLSVFDDQYTVTTDISIYIDPVNDAPELVISDQETNEEVPLTITVSGTDVDTGTGPGDENILSYSAESFSPGDVAVTMVGDQLSMTPVLNFHGSVVISVTVMDDGGLSSVENFELTVNPVNDAPVMDGIAAQFTDEDLPLIIDISGSDVDTGTAPGDENILFFTAVSSDTNLVLVSTTSGDGSGNGTITFDVQPDQYGSANIAVLVTDDGGLSDFTMTILTVNPINDAPIAVNDSLYAFEDTDLNGDVLANDIDIEGNSLTVELISSTSHGNLVIDSLGVFTYTPDAGFTGVDQFLYRSSDGQLNSNVAIVSITVVPVNDPPVAGVISVTLLEDGSIDIALEGNDEDTDDDSLGIEIVEPPSHGSLESAGRALATYTYTPFANFNGDDSFTYRVYDGELSDTAIVSITITAVNDAPVAENDSYSVDEGSTLSESLPGVLNNDTDIDSDSSELTALIVGTTSHGTLTLNIDGSFTYTPDIDYDGSDQFFYRAS</sequence>
<evidence type="ECO:0008006" key="4">
    <source>
        <dbReference type="Google" id="ProtNLM"/>
    </source>
</evidence>
<feature type="non-terminal residue" evidence="3">
    <location>
        <position position="1"/>
    </location>
</feature>
<dbReference type="Pfam" id="PF17963">
    <property type="entry name" value="Big_9"/>
    <property type="match status" value="2"/>
</dbReference>
<feature type="non-terminal residue" evidence="3">
    <location>
        <position position="794"/>
    </location>
</feature>
<reference evidence="3" key="1">
    <citation type="submission" date="2018-05" db="EMBL/GenBank/DDBJ databases">
        <authorList>
            <person name="Lanie J.A."/>
            <person name="Ng W.-L."/>
            <person name="Kazmierczak K.M."/>
            <person name="Andrzejewski T.M."/>
            <person name="Davidsen T.M."/>
            <person name="Wayne K.J."/>
            <person name="Tettelin H."/>
            <person name="Glass J.I."/>
            <person name="Rusch D."/>
            <person name="Podicherti R."/>
            <person name="Tsui H.-C.T."/>
            <person name="Winkler M.E."/>
        </authorList>
    </citation>
    <scope>NUCLEOTIDE SEQUENCE</scope>
</reference>
<dbReference type="Gene3D" id="2.60.40.3440">
    <property type="match status" value="3"/>
</dbReference>
<gene>
    <name evidence="3" type="ORF">METZ01_LOCUS151198</name>
</gene>
<organism evidence="3">
    <name type="scientific">marine metagenome</name>
    <dbReference type="NCBI Taxonomy" id="408172"/>
    <lineage>
        <taxon>unclassified sequences</taxon>
        <taxon>metagenomes</taxon>
        <taxon>ecological metagenomes</taxon>
    </lineage>
</organism>
<dbReference type="InterPro" id="IPR041690">
    <property type="entry name" value="Cadherin_5"/>
</dbReference>
<dbReference type="Gene3D" id="2.60.40.10">
    <property type="entry name" value="Immunoglobulins"/>
    <property type="match status" value="2"/>
</dbReference>
<dbReference type="Pfam" id="PF17803">
    <property type="entry name" value="Cadherin_4"/>
    <property type="match status" value="1"/>
</dbReference>
<proteinExistence type="predicted"/>
<evidence type="ECO:0000259" key="1">
    <source>
        <dbReference type="Pfam" id="PF17803"/>
    </source>
</evidence>
<feature type="domain" description="RapA2 cadherin-like" evidence="1">
    <location>
        <begin position="705"/>
        <end position="777"/>
    </location>
</feature>
<dbReference type="InterPro" id="IPR013783">
    <property type="entry name" value="Ig-like_fold"/>
</dbReference>
<accession>A0A382AAF1</accession>
<dbReference type="Pfam" id="PF17892">
    <property type="entry name" value="Cadherin_5"/>
    <property type="match status" value="1"/>
</dbReference>